<dbReference type="PANTHER" id="PTHR34597">
    <property type="entry name" value="SLR1661 PROTEIN"/>
    <property type="match status" value="1"/>
</dbReference>
<keyword evidence="1" id="KW-0472">Membrane</keyword>
<dbReference type="InterPro" id="IPR035251">
    <property type="entry name" value="ShlB_POTRA"/>
</dbReference>
<dbReference type="InterPro" id="IPR013686">
    <property type="entry name" value="Polypept-transport_assoc_ShlB"/>
</dbReference>
<gene>
    <name evidence="8" type="ORF">V8N49_07905</name>
</gene>
<dbReference type="Gene3D" id="3.10.20.310">
    <property type="entry name" value="membrane protein fhac"/>
    <property type="match status" value="1"/>
</dbReference>
<keyword evidence="3" id="KW-0998">Cell outer membrane</keyword>
<comment type="caution">
    <text evidence="8">The sequence shown here is derived from an EMBL/GenBank/DDBJ whole genome shotgun (WGS) entry which is preliminary data.</text>
</comment>
<dbReference type="InterPro" id="IPR051544">
    <property type="entry name" value="TPS_OM_transporter"/>
</dbReference>
<dbReference type="Pfam" id="PF03865">
    <property type="entry name" value="ShlB"/>
    <property type="match status" value="1"/>
</dbReference>
<feature type="signal peptide" evidence="4">
    <location>
        <begin position="1"/>
        <end position="20"/>
    </location>
</feature>
<feature type="domain" description="ShlB POTRA" evidence="7">
    <location>
        <begin position="145"/>
        <end position="197"/>
    </location>
</feature>
<evidence type="ECO:0000259" key="5">
    <source>
        <dbReference type="Pfam" id="PF03865"/>
    </source>
</evidence>
<dbReference type="InterPro" id="IPR005565">
    <property type="entry name" value="Hemolysn_activator_HlyB_C"/>
</dbReference>
<keyword evidence="9" id="KW-1185">Reference proteome</keyword>
<evidence type="ECO:0000256" key="4">
    <source>
        <dbReference type="SAM" id="SignalP"/>
    </source>
</evidence>
<proteinExistence type="predicted"/>
<evidence type="ECO:0000256" key="2">
    <source>
        <dbReference type="ARBA" id="ARBA00022692"/>
    </source>
</evidence>
<dbReference type="Pfam" id="PF17287">
    <property type="entry name" value="POTRA_3"/>
    <property type="match status" value="1"/>
</dbReference>
<keyword evidence="1" id="KW-1134">Transmembrane beta strand</keyword>
<keyword evidence="4" id="KW-0732">Signal</keyword>
<evidence type="ECO:0000256" key="3">
    <source>
        <dbReference type="ARBA" id="ARBA00023237"/>
    </source>
</evidence>
<dbReference type="EMBL" id="JBANEI010000004">
    <property type="protein sequence ID" value="MEI2681584.1"/>
    <property type="molecule type" value="Genomic_DNA"/>
</dbReference>
<evidence type="ECO:0000313" key="9">
    <source>
        <dbReference type="Proteomes" id="UP001306592"/>
    </source>
</evidence>
<evidence type="ECO:0000259" key="6">
    <source>
        <dbReference type="Pfam" id="PF08479"/>
    </source>
</evidence>
<protein>
    <submittedName>
        <fullName evidence="8">ShlB/FhaC/HecB family hemolysin secretion/activation protein</fullName>
    </submittedName>
</protein>
<evidence type="ECO:0000259" key="7">
    <source>
        <dbReference type="Pfam" id="PF17287"/>
    </source>
</evidence>
<feature type="domain" description="Haemolysin activator HlyB C-terminal" evidence="5">
    <location>
        <begin position="202"/>
        <end position="430"/>
    </location>
</feature>
<dbReference type="Proteomes" id="UP001306592">
    <property type="component" value="Unassembled WGS sequence"/>
</dbReference>
<accession>A0ABU8DDI6</accession>
<feature type="chain" id="PRO_5047142125" evidence="4">
    <location>
        <begin position="21"/>
        <end position="464"/>
    </location>
</feature>
<feature type="domain" description="Polypeptide-transport-associated ShlB-type" evidence="6">
    <location>
        <begin position="71"/>
        <end position="144"/>
    </location>
</feature>
<keyword evidence="2" id="KW-0812">Transmembrane</keyword>
<dbReference type="Pfam" id="PF08479">
    <property type="entry name" value="POTRA_2"/>
    <property type="match status" value="1"/>
</dbReference>
<organism evidence="8 9">
    <name type="scientific">Erwinia aphidicola</name>
    <dbReference type="NCBI Taxonomy" id="68334"/>
    <lineage>
        <taxon>Bacteria</taxon>
        <taxon>Pseudomonadati</taxon>
        <taxon>Pseudomonadota</taxon>
        <taxon>Gammaproteobacteria</taxon>
        <taxon>Enterobacterales</taxon>
        <taxon>Erwiniaceae</taxon>
        <taxon>Erwinia</taxon>
    </lineage>
</organism>
<reference evidence="8 9" key="1">
    <citation type="submission" date="2024-02" db="EMBL/GenBank/DDBJ databases">
        <title>First report Erwinia aphidicola in onion in Chile.</title>
        <authorList>
            <person name="Valenzuela M."/>
            <person name="Pena M."/>
            <person name="Dutta B."/>
        </authorList>
    </citation>
    <scope>NUCLEOTIDE SEQUENCE [LARGE SCALE GENOMIC DNA]</scope>
    <source>
        <strain evidence="8 9">QCJ3A</strain>
    </source>
</reference>
<dbReference type="Gene3D" id="2.40.160.50">
    <property type="entry name" value="membrane protein fhac: a member of the omp85/tpsb transporter family"/>
    <property type="match status" value="1"/>
</dbReference>
<evidence type="ECO:0000313" key="8">
    <source>
        <dbReference type="EMBL" id="MEI2681584.1"/>
    </source>
</evidence>
<sequence>MKYISAAAVMCLLLANAASANLPALSQEIIEQQQKARLEQAQQQREALLTPQNIPLLPAIADKDSGSCQYITRIKFIRANSLSEKDKAALVRPFVGRCLTMSNIMQLQRAATNRYIQRGFITSHIWLSPQDLTHGTLALTASEGRVESITLGGDRPLMLNSAFPHLIGRVLNLRDLEQGLEQLNRLRSQQVTIDIQPGTRAGYSAVVLHRDNSRLPLQAELGIDNSGQKSTGRGQLNASASLDNLLRLADRWLISASHNSDFASSYHSRAVNGALTLPWGWWLLSVQGGWSEQLQTIHARSGSWDYRGKSVSMRLNLSRMLWRNDRSRLAADVGLNHRRITNRLAGEKLHVSSPRLSVLQLGASFSTQLAGGYLTSNPQVDRGIVLSAEGKGAAQAQGGPRRTFTKYSLNTSYLYPLSERLSWLTSARTTCTPVNGSPWAGSIRCAGTKIGISAVIVACTGVTN</sequence>
<evidence type="ECO:0000256" key="1">
    <source>
        <dbReference type="ARBA" id="ARBA00022452"/>
    </source>
</evidence>
<dbReference type="PANTHER" id="PTHR34597:SF3">
    <property type="entry name" value="OUTER MEMBRANE TRANSPORTER CDIB"/>
    <property type="match status" value="1"/>
</dbReference>
<name>A0ABU8DDI6_ERWAP</name>